<proteinExistence type="predicted"/>
<name>A0AAI8Z967_9PEZI</name>
<dbReference type="Proteomes" id="UP001296104">
    <property type="component" value="Unassembled WGS sequence"/>
</dbReference>
<feature type="compositionally biased region" description="Acidic residues" evidence="1">
    <location>
        <begin position="311"/>
        <end position="328"/>
    </location>
</feature>
<gene>
    <name evidence="2" type="ORF">LECACI_7A009917</name>
</gene>
<reference evidence="2" key="1">
    <citation type="submission" date="2023-11" db="EMBL/GenBank/DDBJ databases">
        <authorList>
            <person name="Alioto T."/>
            <person name="Alioto T."/>
            <person name="Gomez Garrido J."/>
        </authorList>
    </citation>
    <scope>NUCLEOTIDE SEQUENCE</scope>
</reference>
<keyword evidence="3" id="KW-1185">Reference proteome</keyword>
<comment type="caution">
    <text evidence="2">The sequence shown here is derived from an EMBL/GenBank/DDBJ whole genome shotgun (WGS) entry which is preliminary data.</text>
</comment>
<evidence type="ECO:0000313" key="2">
    <source>
        <dbReference type="EMBL" id="CAK4034759.1"/>
    </source>
</evidence>
<dbReference type="EMBL" id="CAVMBE010000135">
    <property type="protein sequence ID" value="CAK4034759.1"/>
    <property type="molecule type" value="Genomic_DNA"/>
</dbReference>
<protein>
    <submittedName>
        <fullName evidence="2">Uncharacterized protein</fullName>
    </submittedName>
</protein>
<dbReference type="AlphaFoldDB" id="A0AAI8Z967"/>
<feature type="compositionally biased region" description="Acidic residues" evidence="1">
    <location>
        <begin position="220"/>
        <end position="235"/>
    </location>
</feature>
<accession>A0AAI8Z967</accession>
<evidence type="ECO:0000313" key="3">
    <source>
        <dbReference type="Proteomes" id="UP001296104"/>
    </source>
</evidence>
<feature type="region of interest" description="Disordered" evidence="1">
    <location>
        <begin position="188"/>
        <end position="365"/>
    </location>
</feature>
<feature type="compositionally biased region" description="Polar residues" evidence="1">
    <location>
        <begin position="239"/>
        <end position="250"/>
    </location>
</feature>
<sequence>MNIDPLHLRPGVATATGYERDTGVSTWTFKRHFVRPSAADPRTMEHVTEQRDARYRPETSEHQIQVKMQIISVVQKGLQAEICVDFGIKRFQLTTAEHRYNWYEQLEPDRGTDPNLSGECIQEFHFPGDGFNLDFNPVLEGDGAILGFEGFSVPHVDIEGSFVRNAPTSRPPPTLNAQAQLNLLQGPPRYQHHHHQSAGALVLKRKKDTPTITGNRVEEVETSEDEDGGDGEDSDQGTLFVSQSSSSAMKSRNIHGQGRNKRQQQSHKAVFPNNYTGNFAGLAAEDQRRNKHRDNHSNKKKKKMRQVVVVEDAEEDDGEDEDDQEGYEEYITVRPSTKRKASSKKRGHGQGQGYGKRPQGNTRDI</sequence>
<organism evidence="2 3">
    <name type="scientific">Lecanosticta acicola</name>
    <dbReference type="NCBI Taxonomy" id="111012"/>
    <lineage>
        <taxon>Eukaryota</taxon>
        <taxon>Fungi</taxon>
        <taxon>Dikarya</taxon>
        <taxon>Ascomycota</taxon>
        <taxon>Pezizomycotina</taxon>
        <taxon>Dothideomycetes</taxon>
        <taxon>Dothideomycetidae</taxon>
        <taxon>Mycosphaerellales</taxon>
        <taxon>Mycosphaerellaceae</taxon>
        <taxon>Lecanosticta</taxon>
    </lineage>
</organism>
<feature type="compositionally biased region" description="Basic residues" evidence="1">
    <location>
        <begin position="289"/>
        <end position="305"/>
    </location>
</feature>
<evidence type="ECO:0000256" key="1">
    <source>
        <dbReference type="SAM" id="MobiDB-lite"/>
    </source>
</evidence>
<feature type="compositionally biased region" description="Basic residues" evidence="1">
    <location>
        <begin position="336"/>
        <end position="348"/>
    </location>
</feature>